<dbReference type="InterPro" id="IPR029055">
    <property type="entry name" value="Ntn_hydrolases_N"/>
</dbReference>
<accession>A0ABV2BXT8</accession>
<evidence type="ECO:0000256" key="1">
    <source>
        <dbReference type="ARBA" id="ARBA00005187"/>
    </source>
</evidence>
<sequence length="611" mass="68859">MSLGDFIIVFDKASQSNTTYAFEQLSWPEIGNQQPVVSVNKVDDNVVVASTEEVATVEREDGFLVCLAQSPASFASQDCDLDALFRGLLNQAHTIQELTHFSGKFVAAFWNPQTKQLSIVTDPVRTYPLYLFESEQQVIAATDLRLIKGLVPGLQVNRKSIYHHLNFSYIPTPFTIYQDVSKIPPGTRVDLSADQNQAMRYWKPEYPEDLEGDEDKLAQSLEEQIITAVLKTRPDDNQWGAFLSGGTDSSSISGVLAKNAKAGEKVKTFSIGFNEKGYDELEFSDIASNAFGTLSHKQSVGAEDTLDAIPHLIKAFDEPFGNASAVPTFYCAKLAKDNGLKTLLGGDGGDEIYGGNERYAKDKIFQRYYTLPGVVKFFGRVVAKILGPIDIRFFNRVKNFINRASLPNPDRFYLDDSFASEFYDELLSDSFKSSVGVDDSLDVIRDVYRDASAQAELHKLMYVDMQMAISDNDLSKVNRSAKQAGISVMYPYLNPTLIQYTGRISAELKVKDLNKRYLFKKAVKNILPKEILTKKKQGFGLPISVWFRSNPKFIALIDDVLLSDRALDRGYFNPEFIKRMVSRHQKGVWDYSAEIWMLLMLELWHREYVDV</sequence>
<dbReference type="InterPro" id="IPR001962">
    <property type="entry name" value="Asn_synthase"/>
</dbReference>
<dbReference type="Gene3D" id="3.60.20.10">
    <property type="entry name" value="Glutamine Phosphoribosylpyrophosphate, subunit 1, domain 1"/>
    <property type="match status" value="1"/>
</dbReference>
<comment type="pathway">
    <text evidence="1">Amino-acid biosynthesis; L-asparagine biosynthesis; L-asparagine from L-aspartate (L-Gln route): step 1/1.</text>
</comment>
<dbReference type="InterPro" id="IPR014729">
    <property type="entry name" value="Rossmann-like_a/b/a_fold"/>
</dbReference>
<evidence type="ECO:0000256" key="4">
    <source>
        <dbReference type="ARBA" id="ARBA00048741"/>
    </source>
</evidence>
<evidence type="ECO:0000313" key="7">
    <source>
        <dbReference type="Proteomes" id="UP001548189"/>
    </source>
</evidence>
<proteinExistence type="inferred from homology"/>
<protein>
    <recommendedName>
        <fullName evidence="3">asparagine synthase (glutamine-hydrolyzing)</fullName>
        <ecNumber evidence="3">6.3.5.4</ecNumber>
    </recommendedName>
</protein>
<dbReference type="PANTHER" id="PTHR43284:SF1">
    <property type="entry name" value="ASPARAGINE SYNTHETASE"/>
    <property type="match status" value="1"/>
</dbReference>
<gene>
    <name evidence="6" type="ORF">ABVT43_16585</name>
</gene>
<feature type="domain" description="Asparagine synthetase" evidence="5">
    <location>
        <begin position="222"/>
        <end position="606"/>
    </location>
</feature>
<dbReference type="InterPro" id="IPR051786">
    <property type="entry name" value="ASN_synthetase/amidase"/>
</dbReference>
<dbReference type="PIRSF" id="PIRSF001589">
    <property type="entry name" value="Asn_synthetase_glu-h"/>
    <property type="match status" value="1"/>
</dbReference>
<dbReference type="CDD" id="cd01991">
    <property type="entry name" value="Asn_synthase_B_C"/>
    <property type="match status" value="1"/>
</dbReference>
<evidence type="ECO:0000259" key="5">
    <source>
        <dbReference type="Pfam" id="PF00733"/>
    </source>
</evidence>
<name>A0ABV2BXT8_9GAMM</name>
<dbReference type="InterPro" id="IPR006426">
    <property type="entry name" value="Asn_synth_AEB"/>
</dbReference>
<dbReference type="RefSeq" id="WP_353897343.1">
    <property type="nucleotide sequence ID" value="NZ_JBEVCJ010000026.1"/>
</dbReference>
<evidence type="ECO:0000313" key="6">
    <source>
        <dbReference type="EMBL" id="MET1256761.1"/>
    </source>
</evidence>
<dbReference type="Proteomes" id="UP001548189">
    <property type="component" value="Unassembled WGS sequence"/>
</dbReference>
<comment type="similarity">
    <text evidence="2">Belongs to the asparagine synthetase family.</text>
</comment>
<dbReference type="PANTHER" id="PTHR43284">
    <property type="entry name" value="ASPARAGINE SYNTHETASE (GLUTAMINE-HYDROLYZING)"/>
    <property type="match status" value="1"/>
</dbReference>
<organism evidence="6 7">
    <name type="scientific">Aliikangiella maris</name>
    <dbReference type="NCBI Taxonomy" id="3162458"/>
    <lineage>
        <taxon>Bacteria</taxon>
        <taxon>Pseudomonadati</taxon>
        <taxon>Pseudomonadota</taxon>
        <taxon>Gammaproteobacteria</taxon>
        <taxon>Oceanospirillales</taxon>
        <taxon>Pleioneaceae</taxon>
        <taxon>Aliikangiella</taxon>
    </lineage>
</organism>
<comment type="caution">
    <text evidence="6">The sequence shown here is derived from an EMBL/GenBank/DDBJ whole genome shotgun (WGS) entry which is preliminary data.</text>
</comment>
<evidence type="ECO:0000256" key="2">
    <source>
        <dbReference type="ARBA" id="ARBA00005752"/>
    </source>
</evidence>
<evidence type="ECO:0000256" key="3">
    <source>
        <dbReference type="ARBA" id="ARBA00012737"/>
    </source>
</evidence>
<dbReference type="SUPFAM" id="SSF52402">
    <property type="entry name" value="Adenine nucleotide alpha hydrolases-like"/>
    <property type="match status" value="1"/>
</dbReference>
<dbReference type="Pfam" id="PF00733">
    <property type="entry name" value="Asn_synthase"/>
    <property type="match status" value="1"/>
</dbReference>
<dbReference type="EMBL" id="JBEVCJ010000026">
    <property type="protein sequence ID" value="MET1256761.1"/>
    <property type="molecule type" value="Genomic_DNA"/>
</dbReference>
<keyword evidence="7" id="KW-1185">Reference proteome</keyword>
<reference evidence="6 7" key="1">
    <citation type="submission" date="2024-06" db="EMBL/GenBank/DDBJ databases">
        <authorList>
            <person name="Li F."/>
        </authorList>
    </citation>
    <scope>NUCLEOTIDE SEQUENCE [LARGE SCALE GENOMIC DNA]</scope>
    <source>
        <strain evidence="6 7">GXAS 311</strain>
    </source>
</reference>
<dbReference type="SUPFAM" id="SSF56235">
    <property type="entry name" value="N-terminal nucleophile aminohydrolases (Ntn hydrolases)"/>
    <property type="match status" value="1"/>
</dbReference>
<dbReference type="EC" id="6.3.5.4" evidence="3"/>
<dbReference type="Gene3D" id="3.40.50.620">
    <property type="entry name" value="HUPs"/>
    <property type="match status" value="1"/>
</dbReference>
<comment type="catalytic activity">
    <reaction evidence="4">
        <text>L-aspartate + L-glutamine + ATP + H2O = L-asparagine + L-glutamate + AMP + diphosphate + H(+)</text>
        <dbReference type="Rhea" id="RHEA:12228"/>
        <dbReference type="ChEBI" id="CHEBI:15377"/>
        <dbReference type="ChEBI" id="CHEBI:15378"/>
        <dbReference type="ChEBI" id="CHEBI:29985"/>
        <dbReference type="ChEBI" id="CHEBI:29991"/>
        <dbReference type="ChEBI" id="CHEBI:30616"/>
        <dbReference type="ChEBI" id="CHEBI:33019"/>
        <dbReference type="ChEBI" id="CHEBI:58048"/>
        <dbReference type="ChEBI" id="CHEBI:58359"/>
        <dbReference type="ChEBI" id="CHEBI:456215"/>
        <dbReference type="EC" id="6.3.5.4"/>
    </reaction>
</comment>